<dbReference type="InterPro" id="IPR001264">
    <property type="entry name" value="Glyco_trans_51"/>
</dbReference>
<comment type="catalytic activity">
    <reaction evidence="16">
        <text>Preferential cleavage: (Ac)2-L-Lys-D-Ala-|-D-Ala. Also transpeptidation of peptidyl-alanyl moieties that are N-acyl substituents of D-alanine.</text>
        <dbReference type="EC" id="3.4.16.4"/>
    </reaction>
</comment>
<dbReference type="Gene3D" id="3.40.710.10">
    <property type="entry name" value="DD-peptidase/beta-lactamase superfamily"/>
    <property type="match status" value="2"/>
</dbReference>
<dbReference type="KEGG" id="capn:CBG49_02140"/>
<dbReference type="InterPro" id="IPR001460">
    <property type="entry name" value="PCN-bd_Tpept"/>
</dbReference>
<dbReference type="SUPFAM" id="SSF56601">
    <property type="entry name" value="beta-lactamase/transpeptidase-like"/>
    <property type="match status" value="1"/>
</dbReference>
<gene>
    <name evidence="22" type="ORF">CBG49_02140</name>
</gene>
<evidence type="ECO:0000256" key="7">
    <source>
        <dbReference type="ARBA" id="ARBA00022670"/>
    </source>
</evidence>
<evidence type="ECO:0000256" key="8">
    <source>
        <dbReference type="ARBA" id="ARBA00022676"/>
    </source>
</evidence>
<evidence type="ECO:0000256" key="4">
    <source>
        <dbReference type="ARBA" id="ARBA00007739"/>
    </source>
</evidence>
<dbReference type="GO" id="GO:0009252">
    <property type="term" value="P:peptidoglycan biosynthetic process"/>
    <property type="evidence" value="ECO:0007669"/>
    <property type="project" value="UniProtKB-KW"/>
</dbReference>
<evidence type="ECO:0000256" key="11">
    <source>
        <dbReference type="ARBA" id="ARBA00022960"/>
    </source>
</evidence>
<dbReference type="InterPro" id="IPR050396">
    <property type="entry name" value="Glycosyltr_51/Transpeptidase"/>
</dbReference>
<evidence type="ECO:0000256" key="17">
    <source>
        <dbReference type="ARBA" id="ARBA00049902"/>
    </source>
</evidence>
<dbReference type="PANTHER" id="PTHR32282">
    <property type="entry name" value="BINDING PROTEIN TRANSPEPTIDASE, PUTATIVE-RELATED"/>
    <property type="match status" value="1"/>
</dbReference>
<keyword evidence="11" id="KW-0133">Cell shape</keyword>
<evidence type="ECO:0000259" key="20">
    <source>
        <dbReference type="Pfam" id="PF00905"/>
    </source>
</evidence>
<evidence type="ECO:0000256" key="10">
    <source>
        <dbReference type="ARBA" id="ARBA00022801"/>
    </source>
</evidence>
<dbReference type="Gene3D" id="1.10.3810.10">
    <property type="entry name" value="Biosynthetic peptidoglycan transglycosylase-like"/>
    <property type="match status" value="1"/>
</dbReference>
<dbReference type="Pfam" id="PF00912">
    <property type="entry name" value="Transgly"/>
    <property type="match status" value="1"/>
</dbReference>
<dbReference type="GO" id="GO:0008658">
    <property type="term" value="F:penicillin binding"/>
    <property type="evidence" value="ECO:0007669"/>
    <property type="project" value="InterPro"/>
</dbReference>
<protein>
    <submittedName>
        <fullName evidence="22">Penicillin-binding protein</fullName>
    </submittedName>
</protein>
<evidence type="ECO:0000313" key="23">
    <source>
        <dbReference type="Proteomes" id="UP000197007"/>
    </source>
</evidence>
<dbReference type="AlphaFoldDB" id="A0A1Z4BL26"/>
<keyword evidence="8" id="KW-0328">Glycosyltransferase</keyword>
<evidence type="ECO:0000256" key="18">
    <source>
        <dbReference type="SAM" id="MobiDB-lite"/>
    </source>
</evidence>
<proteinExistence type="inferred from homology"/>
<comment type="subcellular location">
    <subcellularLocation>
        <location evidence="1">Cell membrane</location>
    </subcellularLocation>
</comment>
<dbReference type="GO" id="GO:0005886">
    <property type="term" value="C:plasma membrane"/>
    <property type="evidence" value="ECO:0007669"/>
    <property type="project" value="UniProtKB-SubCell"/>
</dbReference>
<evidence type="ECO:0000313" key="22">
    <source>
        <dbReference type="EMBL" id="ASF41986.1"/>
    </source>
</evidence>
<dbReference type="EMBL" id="CP022022">
    <property type="protein sequence ID" value="ASF41986.1"/>
    <property type="molecule type" value="Genomic_DNA"/>
</dbReference>
<accession>A0A1Z4BL26</accession>
<comment type="similarity">
    <text evidence="4">In the N-terminal section; belongs to the glycosyltransferase 51 family.</text>
</comment>
<evidence type="ECO:0000256" key="2">
    <source>
        <dbReference type="ARBA" id="ARBA00004752"/>
    </source>
</evidence>
<keyword evidence="6" id="KW-0121">Carboxypeptidase</keyword>
<dbReference type="GO" id="GO:0030288">
    <property type="term" value="C:outer membrane-bounded periplasmic space"/>
    <property type="evidence" value="ECO:0007669"/>
    <property type="project" value="TreeGrafter"/>
</dbReference>
<evidence type="ECO:0000256" key="3">
    <source>
        <dbReference type="ARBA" id="ARBA00007090"/>
    </source>
</evidence>
<dbReference type="RefSeq" id="WP_088593180.1">
    <property type="nucleotide sequence ID" value="NZ_CP022022.1"/>
</dbReference>
<dbReference type="PANTHER" id="PTHR32282:SF11">
    <property type="entry name" value="PENICILLIN-BINDING PROTEIN 1B"/>
    <property type="match status" value="1"/>
</dbReference>
<feature type="domain" description="Glycosyl transferase family 51" evidence="21">
    <location>
        <begin position="138"/>
        <end position="315"/>
    </location>
</feature>
<feature type="transmembrane region" description="Helical" evidence="19">
    <location>
        <begin position="85"/>
        <end position="108"/>
    </location>
</feature>
<evidence type="ECO:0000256" key="19">
    <source>
        <dbReference type="SAM" id="Phobius"/>
    </source>
</evidence>
<keyword evidence="14" id="KW-0511">Multifunctional enzyme</keyword>
<keyword evidence="15" id="KW-0961">Cell wall biogenesis/degradation</keyword>
<dbReference type="InterPro" id="IPR023346">
    <property type="entry name" value="Lysozyme-like_dom_sf"/>
</dbReference>
<reference evidence="23" key="1">
    <citation type="submission" date="2017-06" db="EMBL/GenBank/DDBJ databases">
        <title>Complete genome sequence of Capnocytophaga sp. KCOM 1579 (=ChDC OS43) isolated from a human refractory periapical abscess lesion.</title>
        <authorList>
            <person name="Kook J.-K."/>
            <person name="Park S.-N."/>
            <person name="Lim Y.K."/>
            <person name="Roh H."/>
        </authorList>
    </citation>
    <scope>NUCLEOTIDE SEQUENCE [LARGE SCALE GENOMIC DNA]</scope>
    <source>
        <strain evidence="23">ChDC OS43</strain>
    </source>
</reference>
<keyword evidence="19" id="KW-0812">Transmembrane</keyword>
<comment type="catalytic activity">
    <reaction evidence="17">
        <text>[GlcNAc-(1-&gt;4)-Mur2Ac(oyl-L-Ala-gamma-D-Glu-L-Lys-D-Ala-D-Ala)](n)-di-trans,octa-cis-undecaprenyl diphosphate + beta-D-GlcNAc-(1-&gt;4)-Mur2Ac(oyl-L-Ala-gamma-D-Glu-L-Lys-D-Ala-D-Ala)-di-trans,octa-cis-undecaprenyl diphosphate = [GlcNAc-(1-&gt;4)-Mur2Ac(oyl-L-Ala-gamma-D-Glu-L-Lys-D-Ala-D-Ala)](n+1)-di-trans,octa-cis-undecaprenyl diphosphate + di-trans,octa-cis-undecaprenyl diphosphate + H(+)</text>
        <dbReference type="Rhea" id="RHEA:23708"/>
        <dbReference type="Rhea" id="RHEA-COMP:9602"/>
        <dbReference type="Rhea" id="RHEA-COMP:9603"/>
        <dbReference type="ChEBI" id="CHEBI:15378"/>
        <dbReference type="ChEBI" id="CHEBI:58405"/>
        <dbReference type="ChEBI" id="CHEBI:60033"/>
        <dbReference type="ChEBI" id="CHEBI:78435"/>
        <dbReference type="EC" id="2.4.99.28"/>
    </reaction>
</comment>
<evidence type="ECO:0000256" key="6">
    <source>
        <dbReference type="ARBA" id="ARBA00022645"/>
    </source>
</evidence>
<comment type="pathway">
    <text evidence="2">Cell wall biogenesis; peptidoglycan biosynthesis.</text>
</comment>
<dbReference type="Proteomes" id="UP000197007">
    <property type="component" value="Chromosome"/>
</dbReference>
<evidence type="ECO:0000256" key="16">
    <source>
        <dbReference type="ARBA" id="ARBA00034000"/>
    </source>
</evidence>
<sequence>MKIKNISFKKLITQGLLLIASLLSLMMEGILALGSMVYKLLRYCLKYTWYALVLLLIGIPYLFYKLFSGKREGKQPRTYKFYLKWAGIAVGAGVAMLLLLFSLVYFGVFGKLPTEQELKELRQAEASLIYDDHGEFLGKFYIFDRTKVEYSDFPPYLVNALISTEDERFYSHSGVDMRSLFRVFFKTLLLQDDSSGGGSTLTMQLAKNIFGRGERYGKLSMPVHKIKEMIIASRIEKVYTKEEIITLYLNTVPFSDNTYGIEAAAHRFFNKHTKELTLNEAATLVGSLKANKNYNPRTSPKRSEERRNVVLAKMKKNGLLSDKDFEVHKQDSLKISYNNIENEGLAPYLREQIRLQLPELLKDVKKEDGTPYNIYKDGLRIYTTIDRTMQQYAEAAVKKHLERLQKDFETAYGKNPPWKTDNDWLLQEAKKLPAYKELKAQGLNDETIWKKLSEKKPMDLSFYTQDEVQKHSTLDSLSFYIRLLNTGFVSVNPQTGAVKSYVGGVDFEHFKYDHVLQSKRQVGSIFKPIVYATALEVGMPVCTHFSPRALTYADEKFWTPRNASKTDDDPYTYYSVGKALKESLNTIAVQTLFYTGLNNVIRKARAMGIQTALPQVPSIALGSAELSVIEMAKAYTTFANNGVPSQPYFIEKITDKKGKIIWQHKPKKEAAAISQTTAQQMIQLMRATVNEGTAARMRGQYGLTNDLAGKTGTTQDNKDGWFAGLLPNLVMIVWVGNDQQIGFRATYLGQGANSALPIAALFVSQLNRNKQFNAITRATFSVPDEIREEIINCEPVVREGFLDRLLSNSNAVKDTIRAGEVHYRIYERKGKLNDIDNGEEEISIDDVVNPSAAAKNTASSTQQQEEDKPKKKGFFGRIFQ</sequence>
<evidence type="ECO:0000256" key="12">
    <source>
        <dbReference type="ARBA" id="ARBA00022984"/>
    </source>
</evidence>
<evidence type="ECO:0000256" key="13">
    <source>
        <dbReference type="ARBA" id="ARBA00023136"/>
    </source>
</evidence>
<keyword evidence="12" id="KW-0573">Peptidoglycan synthesis</keyword>
<evidence type="ECO:0000256" key="15">
    <source>
        <dbReference type="ARBA" id="ARBA00023316"/>
    </source>
</evidence>
<feature type="domain" description="Penicillin-binding protein transpeptidase" evidence="20">
    <location>
        <begin position="487"/>
        <end position="734"/>
    </location>
</feature>
<dbReference type="GO" id="GO:0006508">
    <property type="term" value="P:proteolysis"/>
    <property type="evidence" value="ECO:0007669"/>
    <property type="project" value="UniProtKB-KW"/>
</dbReference>
<evidence type="ECO:0000256" key="5">
    <source>
        <dbReference type="ARBA" id="ARBA00022475"/>
    </source>
</evidence>
<feature type="transmembrane region" description="Helical" evidence="19">
    <location>
        <begin position="47"/>
        <end position="64"/>
    </location>
</feature>
<evidence type="ECO:0000256" key="9">
    <source>
        <dbReference type="ARBA" id="ARBA00022679"/>
    </source>
</evidence>
<dbReference type="GO" id="GO:0009002">
    <property type="term" value="F:serine-type D-Ala-D-Ala carboxypeptidase activity"/>
    <property type="evidence" value="ECO:0007669"/>
    <property type="project" value="UniProtKB-EC"/>
</dbReference>
<dbReference type="InterPro" id="IPR012338">
    <property type="entry name" value="Beta-lactam/transpept-like"/>
</dbReference>
<organism evidence="22 23">
    <name type="scientific">Capnocytophaga endodontalis</name>
    <dbReference type="NCBI Taxonomy" id="2708117"/>
    <lineage>
        <taxon>Bacteria</taxon>
        <taxon>Pseudomonadati</taxon>
        <taxon>Bacteroidota</taxon>
        <taxon>Flavobacteriia</taxon>
        <taxon>Flavobacteriales</taxon>
        <taxon>Flavobacteriaceae</taxon>
        <taxon>Capnocytophaga</taxon>
    </lineage>
</organism>
<feature type="compositionally biased region" description="Polar residues" evidence="18">
    <location>
        <begin position="854"/>
        <end position="863"/>
    </location>
</feature>
<keyword evidence="10" id="KW-0378">Hydrolase</keyword>
<evidence type="ECO:0000259" key="21">
    <source>
        <dbReference type="Pfam" id="PF00912"/>
    </source>
</evidence>
<name>A0A1Z4BL26_9FLAO</name>
<keyword evidence="13 19" id="KW-0472">Membrane</keyword>
<dbReference type="InterPro" id="IPR036950">
    <property type="entry name" value="PBP_transglycosylase"/>
</dbReference>
<dbReference type="GO" id="GO:0071555">
    <property type="term" value="P:cell wall organization"/>
    <property type="evidence" value="ECO:0007669"/>
    <property type="project" value="UniProtKB-KW"/>
</dbReference>
<keyword evidence="9" id="KW-0808">Transferase</keyword>
<comment type="similarity">
    <text evidence="3">In the C-terminal section; belongs to the transpeptidase family.</text>
</comment>
<dbReference type="GO" id="GO:0008360">
    <property type="term" value="P:regulation of cell shape"/>
    <property type="evidence" value="ECO:0007669"/>
    <property type="project" value="UniProtKB-KW"/>
</dbReference>
<dbReference type="Pfam" id="PF00905">
    <property type="entry name" value="Transpeptidase"/>
    <property type="match status" value="1"/>
</dbReference>
<keyword evidence="7" id="KW-0645">Protease</keyword>
<evidence type="ECO:0000256" key="1">
    <source>
        <dbReference type="ARBA" id="ARBA00004236"/>
    </source>
</evidence>
<feature type="transmembrane region" description="Helical" evidence="19">
    <location>
        <begin position="12"/>
        <end position="35"/>
    </location>
</feature>
<dbReference type="SUPFAM" id="SSF53955">
    <property type="entry name" value="Lysozyme-like"/>
    <property type="match status" value="1"/>
</dbReference>
<keyword evidence="5" id="KW-1003">Cell membrane</keyword>
<keyword evidence="23" id="KW-1185">Reference proteome</keyword>
<evidence type="ECO:0000256" key="14">
    <source>
        <dbReference type="ARBA" id="ARBA00023268"/>
    </source>
</evidence>
<dbReference type="GO" id="GO:0008955">
    <property type="term" value="F:peptidoglycan glycosyltransferase activity"/>
    <property type="evidence" value="ECO:0007669"/>
    <property type="project" value="UniProtKB-EC"/>
</dbReference>
<keyword evidence="19" id="KW-1133">Transmembrane helix</keyword>
<feature type="region of interest" description="Disordered" evidence="18">
    <location>
        <begin position="846"/>
        <end position="880"/>
    </location>
</feature>